<sequence>MKQQPALHHCIPQHMRPVASAPRPSCLQVNASSPYLASPQLAKWSRHMQTTAEGPRSTCPQVNSVELLCVIYALPVTHTASTYNDPQLSTSSSCNPRRSLINPVLLRQFYAKRSAQCPNGFEKANPPPTRQPRLPPKWQSFPTHTPPRKLASLIMT</sequence>
<organism evidence="2 3">
    <name type="scientific">Trichodelitschia bisporula</name>
    <dbReference type="NCBI Taxonomy" id="703511"/>
    <lineage>
        <taxon>Eukaryota</taxon>
        <taxon>Fungi</taxon>
        <taxon>Dikarya</taxon>
        <taxon>Ascomycota</taxon>
        <taxon>Pezizomycotina</taxon>
        <taxon>Dothideomycetes</taxon>
        <taxon>Dothideomycetes incertae sedis</taxon>
        <taxon>Phaeotrichales</taxon>
        <taxon>Phaeotrichaceae</taxon>
        <taxon>Trichodelitschia</taxon>
    </lineage>
</organism>
<name>A0A6G1I4W9_9PEZI</name>
<gene>
    <name evidence="2" type="ORF">EJ06DRAFT_321828</name>
</gene>
<reference evidence="2" key="1">
    <citation type="journal article" date="2020" name="Stud. Mycol.">
        <title>101 Dothideomycetes genomes: a test case for predicting lifestyles and emergence of pathogens.</title>
        <authorList>
            <person name="Haridas S."/>
            <person name="Albert R."/>
            <person name="Binder M."/>
            <person name="Bloem J."/>
            <person name="Labutti K."/>
            <person name="Salamov A."/>
            <person name="Andreopoulos B."/>
            <person name="Baker S."/>
            <person name="Barry K."/>
            <person name="Bills G."/>
            <person name="Bluhm B."/>
            <person name="Cannon C."/>
            <person name="Castanera R."/>
            <person name="Culley D."/>
            <person name="Daum C."/>
            <person name="Ezra D."/>
            <person name="Gonzalez J."/>
            <person name="Henrissat B."/>
            <person name="Kuo A."/>
            <person name="Liang C."/>
            <person name="Lipzen A."/>
            <person name="Lutzoni F."/>
            <person name="Magnuson J."/>
            <person name="Mondo S."/>
            <person name="Nolan M."/>
            <person name="Ohm R."/>
            <person name="Pangilinan J."/>
            <person name="Park H.-J."/>
            <person name="Ramirez L."/>
            <person name="Alfaro M."/>
            <person name="Sun H."/>
            <person name="Tritt A."/>
            <person name="Yoshinaga Y."/>
            <person name="Zwiers L.-H."/>
            <person name="Turgeon B."/>
            <person name="Goodwin S."/>
            <person name="Spatafora J."/>
            <person name="Crous P."/>
            <person name="Grigoriev I."/>
        </authorList>
    </citation>
    <scope>NUCLEOTIDE SEQUENCE</scope>
    <source>
        <strain evidence="2">CBS 262.69</strain>
    </source>
</reference>
<evidence type="ECO:0000256" key="1">
    <source>
        <dbReference type="SAM" id="MobiDB-lite"/>
    </source>
</evidence>
<protein>
    <submittedName>
        <fullName evidence="2">Uncharacterized protein</fullName>
    </submittedName>
</protein>
<feature type="region of interest" description="Disordered" evidence="1">
    <location>
        <begin position="117"/>
        <end position="156"/>
    </location>
</feature>
<proteinExistence type="predicted"/>
<accession>A0A6G1I4W9</accession>
<dbReference type="EMBL" id="ML996690">
    <property type="protein sequence ID" value="KAF2403166.1"/>
    <property type="molecule type" value="Genomic_DNA"/>
</dbReference>
<dbReference type="Proteomes" id="UP000799640">
    <property type="component" value="Unassembled WGS sequence"/>
</dbReference>
<keyword evidence="3" id="KW-1185">Reference proteome</keyword>
<evidence type="ECO:0000313" key="3">
    <source>
        <dbReference type="Proteomes" id="UP000799640"/>
    </source>
</evidence>
<evidence type="ECO:0000313" key="2">
    <source>
        <dbReference type="EMBL" id="KAF2403166.1"/>
    </source>
</evidence>
<dbReference type="AlphaFoldDB" id="A0A6G1I4W9"/>
<feature type="compositionally biased region" description="Pro residues" evidence="1">
    <location>
        <begin position="125"/>
        <end position="135"/>
    </location>
</feature>